<name>A0A1F7UTA4_9BACT</name>
<reference evidence="1 2" key="1">
    <citation type="journal article" date="2016" name="Nat. Commun.">
        <title>Thousands of microbial genomes shed light on interconnected biogeochemical processes in an aquifer system.</title>
        <authorList>
            <person name="Anantharaman K."/>
            <person name="Brown C.T."/>
            <person name="Hug L.A."/>
            <person name="Sharon I."/>
            <person name="Castelle C.J."/>
            <person name="Probst A.J."/>
            <person name="Thomas B.C."/>
            <person name="Singh A."/>
            <person name="Wilkins M.J."/>
            <person name="Karaoz U."/>
            <person name="Brodie E.L."/>
            <person name="Williams K.H."/>
            <person name="Hubbard S.S."/>
            <person name="Banfield J.F."/>
        </authorList>
    </citation>
    <scope>NUCLEOTIDE SEQUENCE [LARGE SCALE GENOMIC DNA]</scope>
</reference>
<dbReference type="InterPro" id="IPR007709">
    <property type="entry name" value="N-FG_amidohydro"/>
</dbReference>
<dbReference type="STRING" id="1802401.A3B21_03235"/>
<evidence type="ECO:0008006" key="3">
    <source>
        <dbReference type="Google" id="ProtNLM"/>
    </source>
</evidence>
<dbReference type="Proteomes" id="UP000176897">
    <property type="component" value="Unassembled WGS sequence"/>
</dbReference>
<accession>A0A1F7UTA4</accession>
<dbReference type="AlphaFoldDB" id="A0A1F7UTA4"/>
<dbReference type="Gene3D" id="3.40.630.40">
    <property type="entry name" value="Zn-dependent exopeptidases"/>
    <property type="match status" value="1"/>
</dbReference>
<protein>
    <recommendedName>
        <fullName evidence="3">N-formylglutamate amidohydrolase</fullName>
    </recommendedName>
</protein>
<evidence type="ECO:0000313" key="1">
    <source>
        <dbReference type="EMBL" id="OGL80954.1"/>
    </source>
</evidence>
<evidence type="ECO:0000313" key="2">
    <source>
        <dbReference type="Proteomes" id="UP000176897"/>
    </source>
</evidence>
<organism evidence="1 2">
    <name type="scientific">Candidatus Uhrbacteria bacterium RIFCSPLOWO2_01_FULL_47_24</name>
    <dbReference type="NCBI Taxonomy" id="1802401"/>
    <lineage>
        <taxon>Bacteria</taxon>
        <taxon>Candidatus Uhriibacteriota</taxon>
    </lineage>
</organism>
<sequence>MTERRSSWTLPGGFERSELAIAPEERENEPQMKCVNLAREIGIESDLTGSEVKSHEMTPAESVVVYRDAVKRGELSPVFIGIPHSGEMVPEHIWRRRASDTKSFGPQSGLDAGTRTLFEPSRGEFLAVRTRLSRVVVDCNREPTDFSGKAPSFMGVSWEKDLQGNPIYKNGQELAQQEKEKLVSQFYNAYYRRLHAVAATVLREHEQALFVDGHSFPGDEDVPAYGVRADASKPLILLGTGKGKVGMLGVEDEIVKALQEVLEREIPDDFKDWSPLLDRKVAVNEMWTGTRNIRYWGREEWFKKGQLPPTSRAIQIEVNQCGYFNNGKYDREKMKVLHEALYAGLQRVAEMVRKK</sequence>
<gene>
    <name evidence="1" type="ORF">A3B21_03235</name>
</gene>
<dbReference type="EMBL" id="MGEJ01000012">
    <property type="protein sequence ID" value="OGL80954.1"/>
    <property type="molecule type" value="Genomic_DNA"/>
</dbReference>
<proteinExistence type="predicted"/>
<dbReference type="Pfam" id="PF05013">
    <property type="entry name" value="FGase"/>
    <property type="match status" value="1"/>
</dbReference>
<comment type="caution">
    <text evidence="1">The sequence shown here is derived from an EMBL/GenBank/DDBJ whole genome shotgun (WGS) entry which is preliminary data.</text>
</comment>
<dbReference type="SUPFAM" id="SSF53187">
    <property type="entry name" value="Zn-dependent exopeptidases"/>
    <property type="match status" value="1"/>
</dbReference>